<dbReference type="KEGG" id="erz:ER308_20065"/>
<dbReference type="PANTHER" id="PTHR47585">
    <property type="match status" value="1"/>
</dbReference>
<reference evidence="4 5" key="1">
    <citation type="submission" date="2019-01" db="EMBL/GenBank/DDBJ databases">
        <title>Egibacter rhizosphaerae EGI 80759T.</title>
        <authorList>
            <person name="Chen D.-D."/>
            <person name="Tian Y."/>
            <person name="Jiao J.-Y."/>
            <person name="Zhang X.-T."/>
            <person name="Zhang Y.-G."/>
            <person name="Zhang Y."/>
            <person name="Xiao M."/>
            <person name="Shu W.-S."/>
            <person name="Li W.-J."/>
        </authorList>
    </citation>
    <scope>NUCLEOTIDE SEQUENCE [LARGE SCALE GENOMIC DNA]</scope>
    <source>
        <strain evidence="4 5">EGI 80759</strain>
    </source>
</reference>
<feature type="domain" description="Acyclic terpene utilisation N-terminal" evidence="2">
    <location>
        <begin position="6"/>
        <end position="440"/>
    </location>
</feature>
<evidence type="ECO:0000259" key="2">
    <source>
        <dbReference type="Pfam" id="PF07287"/>
    </source>
</evidence>
<gene>
    <name evidence="4" type="ORF">ER308_20065</name>
</gene>
<evidence type="ECO:0000313" key="5">
    <source>
        <dbReference type="Proteomes" id="UP000291469"/>
    </source>
</evidence>
<protein>
    <submittedName>
        <fullName evidence="4">Acyclic terpene utilization AtuA family protein</fullName>
    </submittedName>
</protein>
<dbReference type="InterPro" id="IPR056362">
    <property type="entry name" value="AtuA-like_ferredoxin_dom"/>
</dbReference>
<dbReference type="AlphaFoldDB" id="A0A411YKC0"/>
<dbReference type="OrthoDB" id="3959640at2"/>
<name>A0A411YKC0_9ACTN</name>
<dbReference type="Pfam" id="PF07287">
    <property type="entry name" value="AtuA"/>
    <property type="match status" value="1"/>
</dbReference>
<dbReference type="PANTHER" id="PTHR47585:SF1">
    <property type="entry name" value="DUF1446 DOMAIN-CONTAINING PROTEIN"/>
    <property type="match status" value="1"/>
</dbReference>
<dbReference type="Proteomes" id="UP000291469">
    <property type="component" value="Chromosome"/>
</dbReference>
<accession>A0A411YKC0</accession>
<dbReference type="InterPro" id="IPR010839">
    <property type="entry name" value="AtuA_N"/>
</dbReference>
<dbReference type="EMBL" id="CP036402">
    <property type="protein sequence ID" value="QBI21633.1"/>
    <property type="molecule type" value="Genomic_DNA"/>
</dbReference>
<evidence type="ECO:0000256" key="1">
    <source>
        <dbReference type="SAM" id="MobiDB-lite"/>
    </source>
</evidence>
<dbReference type="RefSeq" id="WP_131156625.1">
    <property type="nucleotide sequence ID" value="NZ_CP036402.1"/>
</dbReference>
<sequence length="605" mass="63934">MTDRDLRVANCSGFFGDRHEAAREMVEGGPIDVLTGDYLAELTMLILYRTSQRERPGYAHSFLAQMEEVLGACLDRGIKVVANAGGLDPAGLATDLDRLGERLGVGPRVAYVTGDDLRGELDTLQQRGVDLAHLDSGRPLAELDAEVLTANAYLGGWPIAAALDAGADVVVCPRVTDAALTVGPASWWFGWAANDWDRLAGAVVAGHVLECGCQATGGNYAFFHEVPGLERPGFPLAEIAEDGSSVITKHAGTGGLVSVGTVTAQLLYEIDGPAYPNPDVTTHLDTVRVEAVGRDRVRLSGTRGSPPPPELKVALNYLGGYRNTMGLVLTGLDIEAKAALAEEGLWRALGGRGAVAEADVRLIGGERLDAGDNADATSELRVTVKDPDPERVGRAFSDRVVELTLANYPGFFTSTPPGRAQPYGVYWPALIPRDAVAARTVAPDGTTREPVDSPATEALPALVTAAPAPVGGPGSPGRRASSGAPETDEPTREVPLGTLIGARSGDKGGNANVGLWARDDPEWAWLDAFLGIERFRELLPEAADLPVRRHRLPNLRALNFVVVGLLGEGVAATSRPDPQAKGLGEHVRSRIVPVPARFVDSRADR</sequence>
<evidence type="ECO:0000259" key="3">
    <source>
        <dbReference type="Pfam" id="PF23544"/>
    </source>
</evidence>
<evidence type="ECO:0000313" key="4">
    <source>
        <dbReference type="EMBL" id="QBI21633.1"/>
    </source>
</evidence>
<keyword evidence="5" id="KW-1185">Reference proteome</keyword>
<feature type="region of interest" description="Disordered" evidence="1">
    <location>
        <begin position="465"/>
        <end position="505"/>
    </location>
</feature>
<dbReference type="Pfam" id="PF23544">
    <property type="entry name" value="AtuA_ferredoxin"/>
    <property type="match status" value="1"/>
</dbReference>
<feature type="domain" description="AtuA-like ferredoxin-fold" evidence="3">
    <location>
        <begin position="495"/>
        <end position="589"/>
    </location>
</feature>
<feature type="compositionally biased region" description="Low complexity" evidence="1">
    <location>
        <begin position="476"/>
        <end position="485"/>
    </location>
</feature>
<organism evidence="4 5">
    <name type="scientific">Egibacter rhizosphaerae</name>
    <dbReference type="NCBI Taxonomy" id="1670831"/>
    <lineage>
        <taxon>Bacteria</taxon>
        <taxon>Bacillati</taxon>
        <taxon>Actinomycetota</taxon>
        <taxon>Nitriliruptoria</taxon>
        <taxon>Egibacterales</taxon>
        <taxon>Egibacteraceae</taxon>
        <taxon>Egibacter</taxon>
    </lineage>
</organism>
<proteinExistence type="predicted"/>